<evidence type="ECO:0000313" key="2">
    <source>
        <dbReference type="EMBL" id="PKB31820.1"/>
    </source>
</evidence>
<accession>A0AA44UR89</accession>
<dbReference type="RefSeq" id="WP_100879209.1">
    <property type="nucleotide sequence ID" value="NZ_JBICSI010000001.1"/>
</dbReference>
<name>A0AA44UR89_PSEA5</name>
<organism evidence="2 3">
    <name type="scientific">Pseudonocardia alni</name>
    <name type="common">Amycolata alni</name>
    <dbReference type="NCBI Taxonomy" id="33907"/>
    <lineage>
        <taxon>Bacteria</taxon>
        <taxon>Bacillati</taxon>
        <taxon>Actinomycetota</taxon>
        <taxon>Actinomycetes</taxon>
        <taxon>Pseudonocardiales</taxon>
        <taxon>Pseudonocardiaceae</taxon>
        <taxon>Pseudonocardia</taxon>
    </lineage>
</organism>
<dbReference type="Pfam" id="PF19694">
    <property type="entry name" value="DUF6194"/>
    <property type="match status" value="1"/>
</dbReference>
<dbReference type="EMBL" id="PHUJ01000003">
    <property type="protein sequence ID" value="PKB31820.1"/>
    <property type="molecule type" value="Genomic_DNA"/>
</dbReference>
<gene>
    <name evidence="2" type="ORF">ATL51_3518</name>
</gene>
<dbReference type="InterPro" id="IPR045676">
    <property type="entry name" value="DUF6194"/>
</dbReference>
<reference evidence="2 3" key="1">
    <citation type="submission" date="2017-11" db="EMBL/GenBank/DDBJ databases">
        <title>Sequencing the genomes of 1000 actinobacteria strains.</title>
        <authorList>
            <person name="Klenk H.-P."/>
        </authorList>
    </citation>
    <scope>NUCLEOTIDE SEQUENCE [LARGE SCALE GENOMIC DNA]</scope>
    <source>
        <strain evidence="2 3">DSM 44104</strain>
    </source>
</reference>
<protein>
    <recommendedName>
        <fullName evidence="1">DUF6194 domain-containing protein</fullName>
    </recommendedName>
</protein>
<dbReference type="Proteomes" id="UP000232453">
    <property type="component" value="Unassembled WGS sequence"/>
</dbReference>
<proteinExistence type="predicted"/>
<comment type="caution">
    <text evidence="2">The sequence shown here is derived from an EMBL/GenBank/DDBJ whole genome shotgun (WGS) entry which is preliminary data.</text>
</comment>
<evidence type="ECO:0000259" key="1">
    <source>
        <dbReference type="Pfam" id="PF19694"/>
    </source>
</evidence>
<sequence>MDAEQVIAVLAGFPGTRIVEGNGDAFAIHDPDHDYEQHPRQGWATVVRSDVNDTASDLDRPGAFRLNIGLPTVRYRELFPTDPGIDPATRDVLFPHPVYAAHHWVAVVDPDTTWPRAQELLVDAHDFAVRKHGNALRRRG</sequence>
<dbReference type="AlphaFoldDB" id="A0AA44UR89"/>
<evidence type="ECO:0000313" key="3">
    <source>
        <dbReference type="Proteomes" id="UP000232453"/>
    </source>
</evidence>
<feature type="domain" description="DUF6194" evidence="1">
    <location>
        <begin position="1"/>
        <end position="134"/>
    </location>
</feature>